<feature type="transmembrane region" description="Helical" evidence="9">
    <location>
        <begin position="32"/>
        <end position="48"/>
    </location>
</feature>
<accession>A0ABP3RYL8</accession>
<dbReference type="InterPro" id="IPR001851">
    <property type="entry name" value="ABC_transp_permease"/>
</dbReference>
<evidence type="ECO:0000256" key="1">
    <source>
        <dbReference type="ARBA" id="ARBA00004651"/>
    </source>
</evidence>
<dbReference type="InterPro" id="IPR032823">
    <property type="entry name" value="BCA_ABC_TP_C"/>
</dbReference>
<feature type="transmembrane region" description="Helical" evidence="9">
    <location>
        <begin position="60"/>
        <end position="80"/>
    </location>
</feature>
<organism evidence="11 12">
    <name type="scientific">Sporichthya brevicatena</name>
    <dbReference type="NCBI Taxonomy" id="171442"/>
    <lineage>
        <taxon>Bacteria</taxon>
        <taxon>Bacillati</taxon>
        <taxon>Actinomycetota</taxon>
        <taxon>Actinomycetes</taxon>
        <taxon>Sporichthyales</taxon>
        <taxon>Sporichthyaceae</taxon>
        <taxon>Sporichthya</taxon>
    </lineage>
</organism>
<name>A0ABP3RYL8_9ACTN</name>
<evidence type="ECO:0000256" key="8">
    <source>
        <dbReference type="ARBA" id="ARBA00023136"/>
    </source>
</evidence>
<keyword evidence="2" id="KW-0813">Transport</keyword>
<dbReference type="InterPro" id="IPR003593">
    <property type="entry name" value="AAA+_ATPase"/>
</dbReference>
<evidence type="ECO:0000313" key="12">
    <source>
        <dbReference type="Proteomes" id="UP001500957"/>
    </source>
</evidence>
<feature type="transmembrane region" description="Helical" evidence="9">
    <location>
        <begin position="132"/>
        <end position="154"/>
    </location>
</feature>
<evidence type="ECO:0000256" key="3">
    <source>
        <dbReference type="ARBA" id="ARBA00022475"/>
    </source>
</evidence>
<feature type="transmembrane region" description="Helical" evidence="9">
    <location>
        <begin position="574"/>
        <end position="597"/>
    </location>
</feature>
<dbReference type="CDD" id="cd06581">
    <property type="entry name" value="TM_PBP1_LivM_like"/>
    <property type="match status" value="1"/>
</dbReference>
<evidence type="ECO:0000313" key="11">
    <source>
        <dbReference type="EMBL" id="GAA0617195.1"/>
    </source>
</evidence>
<dbReference type="SUPFAM" id="SSF52540">
    <property type="entry name" value="P-loop containing nucleoside triphosphate hydrolases"/>
    <property type="match status" value="1"/>
</dbReference>
<feature type="transmembrane region" description="Helical" evidence="9">
    <location>
        <begin position="222"/>
        <end position="246"/>
    </location>
</feature>
<dbReference type="EMBL" id="BAAAHE010000014">
    <property type="protein sequence ID" value="GAA0617195.1"/>
    <property type="molecule type" value="Genomic_DNA"/>
</dbReference>
<dbReference type="PANTHER" id="PTHR45772">
    <property type="entry name" value="CONSERVED COMPONENT OF ABC TRANSPORTER FOR NATURAL AMINO ACIDS-RELATED"/>
    <property type="match status" value="1"/>
</dbReference>
<evidence type="ECO:0000256" key="4">
    <source>
        <dbReference type="ARBA" id="ARBA00022692"/>
    </source>
</evidence>
<keyword evidence="7 9" id="KW-1133">Transmembrane helix</keyword>
<feature type="transmembrane region" description="Helical" evidence="9">
    <location>
        <begin position="451"/>
        <end position="470"/>
    </location>
</feature>
<gene>
    <name evidence="11" type="ORF">GCM10009547_19220</name>
</gene>
<dbReference type="PROSITE" id="PS50893">
    <property type="entry name" value="ABC_TRANSPORTER_2"/>
    <property type="match status" value="1"/>
</dbReference>
<dbReference type="Proteomes" id="UP001500957">
    <property type="component" value="Unassembled WGS sequence"/>
</dbReference>
<dbReference type="Pfam" id="PF02653">
    <property type="entry name" value="BPD_transp_2"/>
    <property type="match status" value="2"/>
</dbReference>
<keyword evidence="12" id="KW-1185">Reference proteome</keyword>
<feature type="transmembrane region" description="Helical" evidence="9">
    <location>
        <begin position="6"/>
        <end position="25"/>
    </location>
</feature>
<evidence type="ECO:0000256" key="5">
    <source>
        <dbReference type="ARBA" id="ARBA00022741"/>
    </source>
</evidence>
<feature type="transmembrane region" description="Helical" evidence="9">
    <location>
        <begin position="500"/>
        <end position="522"/>
    </location>
</feature>
<dbReference type="InterPro" id="IPR003439">
    <property type="entry name" value="ABC_transporter-like_ATP-bd"/>
</dbReference>
<dbReference type="InterPro" id="IPR051120">
    <property type="entry name" value="ABC_AA/LPS_Transport"/>
</dbReference>
<dbReference type="Pfam" id="PF12399">
    <property type="entry name" value="BCA_ABC_TP_C"/>
    <property type="match status" value="1"/>
</dbReference>
<sequence>MLDLALTGLPLGAMYGLAALGLLVVHRTTGNVDLSLGGVAAAAAYVYHHTSTGGGQPRAVAFVAALAVAAACGGVSAAAARVIGPDRPITAAVASLAWGGVLTAGCVLFFGRDVQFVAPWGSARFDVAGTTLSAHQLLVIAVAVIAVGAGAAVLRLTTAGLAWRACADNALGAVLIGLRRGRIEAGCYVLAAVLAGLAGVLLAPLLYLDATALTLFFLLKPAAAAVAGLLVSLPIAFGAAVSIGVLESVAVKYQDVPGLGESVPFAVAGLALLARRARRARESRDTALATGPTHPPGTGRLVPAAGLLVLALAVTPLLTAYQATIAELAAITALLAATHVVLTGWGGRLCLAQPALAGVGGIVAARCAAEAGWPFPLALVAGAVAAAGAAAVLGIFVARGVTGLPFALLTVAFGAAVHGTLFTWPRFAGTAEDRTLSTASVAGLDLGGHRFTATVFVVTALAFLALRTFARSRLGGALVAGREHDRAAAGLALPVVRAQIAALVVAGALAGLAGALTAYQLGTVAPEQSHPLTALPILSAAALGGLESPWGALLGAVLLTVAPEILRQADAPDLAALVSPVVLLAVVLLRPGGLVSLRRPVRRPALRGATQPTSGALTVRGLTVRYGTRTAVDGVDLTVEPGEIVALVGANGAGKTSLLDAVAGAVRPAAGTVRVAGRRDGLIVRTLQSGGLFGRLTVRENLALPARWHGRPEPDLPADLADLTDRDAGSLAHGTARLVEIARAASLQPAVLLLDEPAAGLSRAEADRMLRLVRELAPDAAVLLVEHARHVVDAADRVVVLDAGAVLAEGPPAEVLADPVVREVYLGLPAALESAEPVRSGQA</sequence>
<feature type="transmembrane region" description="Helical" evidence="9">
    <location>
        <begin position="92"/>
        <end position="112"/>
    </location>
</feature>
<keyword evidence="8 9" id="KW-0472">Membrane</keyword>
<evidence type="ECO:0000256" key="7">
    <source>
        <dbReference type="ARBA" id="ARBA00022989"/>
    </source>
</evidence>
<feature type="domain" description="ABC transporter" evidence="10">
    <location>
        <begin position="617"/>
        <end position="828"/>
    </location>
</feature>
<dbReference type="InterPro" id="IPR043428">
    <property type="entry name" value="LivM-like"/>
</dbReference>
<feature type="transmembrane region" description="Helical" evidence="9">
    <location>
        <begin position="534"/>
        <end position="562"/>
    </location>
</feature>
<dbReference type="PANTHER" id="PTHR45772:SF2">
    <property type="entry name" value="ABC TRANSPORTER ATP-BINDING PROTEIN"/>
    <property type="match status" value="1"/>
</dbReference>
<dbReference type="Gene3D" id="3.40.50.300">
    <property type="entry name" value="P-loop containing nucleotide triphosphate hydrolases"/>
    <property type="match status" value="1"/>
</dbReference>
<dbReference type="Pfam" id="PF00005">
    <property type="entry name" value="ABC_tran"/>
    <property type="match status" value="1"/>
</dbReference>
<feature type="transmembrane region" description="Helical" evidence="9">
    <location>
        <begin position="185"/>
        <end position="207"/>
    </location>
</feature>
<evidence type="ECO:0000256" key="6">
    <source>
        <dbReference type="ARBA" id="ARBA00022840"/>
    </source>
</evidence>
<keyword evidence="3" id="KW-1003">Cell membrane</keyword>
<evidence type="ECO:0000256" key="2">
    <source>
        <dbReference type="ARBA" id="ARBA00022448"/>
    </source>
</evidence>
<dbReference type="InterPro" id="IPR027417">
    <property type="entry name" value="P-loop_NTPase"/>
</dbReference>
<reference evidence="12" key="1">
    <citation type="journal article" date="2019" name="Int. J. Syst. Evol. Microbiol.">
        <title>The Global Catalogue of Microorganisms (GCM) 10K type strain sequencing project: providing services to taxonomists for standard genome sequencing and annotation.</title>
        <authorList>
            <consortium name="The Broad Institute Genomics Platform"/>
            <consortium name="The Broad Institute Genome Sequencing Center for Infectious Disease"/>
            <person name="Wu L."/>
            <person name="Ma J."/>
        </authorList>
    </citation>
    <scope>NUCLEOTIDE SEQUENCE [LARGE SCALE GENOMIC DNA]</scope>
    <source>
        <strain evidence="12">JCM 10671</strain>
    </source>
</reference>
<dbReference type="SMART" id="SM00382">
    <property type="entry name" value="AAA"/>
    <property type="match status" value="1"/>
</dbReference>
<comment type="caution">
    <text evidence="11">The sequence shown here is derived from an EMBL/GenBank/DDBJ whole genome shotgun (WGS) entry which is preliminary data.</text>
</comment>
<keyword evidence="5" id="KW-0547">Nucleotide-binding</keyword>
<proteinExistence type="predicted"/>
<evidence type="ECO:0000256" key="9">
    <source>
        <dbReference type="SAM" id="Phobius"/>
    </source>
</evidence>
<evidence type="ECO:0000259" key="10">
    <source>
        <dbReference type="PROSITE" id="PS50893"/>
    </source>
</evidence>
<feature type="transmembrane region" description="Helical" evidence="9">
    <location>
        <begin position="404"/>
        <end position="424"/>
    </location>
</feature>
<dbReference type="RefSeq" id="WP_344604043.1">
    <property type="nucleotide sequence ID" value="NZ_BAAAHE010000014.1"/>
</dbReference>
<keyword evidence="4 9" id="KW-0812">Transmembrane</keyword>
<comment type="subcellular location">
    <subcellularLocation>
        <location evidence="1">Cell membrane</location>
        <topology evidence="1">Multi-pass membrane protein</topology>
    </subcellularLocation>
</comment>
<protein>
    <recommendedName>
        <fullName evidence="10">ABC transporter domain-containing protein</fullName>
    </recommendedName>
</protein>
<keyword evidence="6" id="KW-0067">ATP-binding</keyword>
<feature type="transmembrane region" description="Helical" evidence="9">
    <location>
        <begin position="297"/>
        <end position="318"/>
    </location>
</feature>
<feature type="transmembrane region" description="Helical" evidence="9">
    <location>
        <begin position="376"/>
        <end position="398"/>
    </location>
</feature>